<dbReference type="Pfam" id="PF07727">
    <property type="entry name" value="RVT_2"/>
    <property type="match status" value="1"/>
</dbReference>
<accession>A0A438JF39</accession>
<dbReference type="EMBL" id="QGNW01000045">
    <property type="protein sequence ID" value="RVX07573.1"/>
    <property type="molecule type" value="Genomic_DNA"/>
</dbReference>
<evidence type="ECO:0000313" key="3">
    <source>
        <dbReference type="Proteomes" id="UP000288805"/>
    </source>
</evidence>
<name>A0A438JF39_VITVI</name>
<dbReference type="Proteomes" id="UP000288805">
    <property type="component" value="Unassembled WGS sequence"/>
</dbReference>
<dbReference type="InterPro" id="IPR013103">
    <property type="entry name" value="RVT_2"/>
</dbReference>
<sequence>MFMKHTGGGKIAILIVYVDDIILTGSDEAKIARLKKCLAAEFETKDLGPYNIFWEWKSPNQKRELLSHKESSITDRRSTSGYCAFLWVNLVTWRSKEQNVVAQSSAEVEFKYMENGVCEILWLKRVLEKLKLNLEPLKKLFDDNKVVISIANNPVQHDRTKHVKIDRHFIKEKLESDVICMPFVTIGKQIADASIKSL</sequence>
<evidence type="ECO:0000259" key="1">
    <source>
        <dbReference type="Pfam" id="PF07727"/>
    </source>
</evidence>
<protein>
    <submittedName>
        <fullName evidence="2">Copia protein</fullName>
    </submittedName>
</protein>
<dbReference type="AlphaFoldDB" id="A0A438JF39"/>
<comment type="caution">
    <text evidence="2">The sequence shown here is derived from an EMBL/GenBank/DDBJ whole genome shotgun (WGS) entry which is preliminary data.</text>
</comment>
<gene>
    <name evidence="2" type="primary">GIP_175</name>
    <name evidence="2" type="ORF">CK203_025136</name>
</gene>
<dbReference type="CDD" id="cd09272">
    <property type="entry name" value="RNase_HI_RT_Ty1"/>
    <property type="match status" value="1"/>
</dbReference>
<proteinExistence type="predicted"/>
<dbReference type="PANTHER" id="PTHR11439:SF440">
    <property type="entry name" value="INTEGRASE CATALYTIC DOMAIN-CONTAINING PROTEIN"/>
    <property type="match status" value="1"/>
</dbReference>
<dbReference type="PANTHER" id="PTHR11439">
    <property type="entry name" value="GAG-POL-RELATED RETROTRANSPOSON"/>
    <property type="match status" value="1"/>
</dbReference>
<organism evidence="2 3">
    <name type="scientific">Vitis vinifera</name>
    <name type="common">Grape</name>
    <dbReference type="NCBI Taxonomy" id="29760"/>
    <lineage>
        <taxon>Eukaryota</taxon>
        <taxon>Viridiplantae</taxon>
        <taxon>Streptophyta</taxon>
        <taxon>Embryophyta</taxon>
        <taxon>Tracheophyta</taxon>
        <taxon>Spermatophyta</taxon>
        <taxon>Magnoliopsida</taxon>
        <taxon>eudicotyledons</taxon>
        <taxon>Gunneridae</taxon>
        <taxon>Pentapetalae</taxon>
        <taxon>rosids</taxon>
        <taxon>Vitales</taxon>
        <taxon>Vitaceae</taxon>
        <taxon>Viteae</taxon>
        <taxon>Vitis</taxon>
    </lineage>
</organism>
<evidence type="ECO:0000313" key="2">
    <source>
        <dbReference type="EMBL" id="RVX07573.1"/>
    </source>
</evidence>
<feature type="domain" description="Reverse transcriptase Ty1/copia-type" evidence="1">
    <location>
        <begin position="1"/>
        <end position="53"/>
    </location>
</feature>
<reference evidence="2 3" key="1">
    <citation type="journal article" date="2018" name="PLoS Genet.">
        <title>Population sequencing reveals clonal diversity and ancestral inbreeding in the grapevine cultivar Chardonnay.</title>
        <authorList>
            <person name="Roach M.J."/>
            <person name="Johnson D.L."/>
            <person name="Bohlmann J."/>
            <person name="van Vuuren H.J."/>
            <person name="Jones S.J."/>
            <person name="Pretorius I.S."/>
            <person name="Schmidt S.A."/>
            <person name="Borneman A.R."/>
        </authorList>
    </citation>
    <scope>NUCLEOTIDE SEQUENCE [LARGE SCALE GENOMIC DNA]</scope>
    <source>
        <strain evidence="3">cv. Chardonnay</strain>
        <tissue evidence="2">Leaf</tissue>
    </source>
</reference>